<evidence type="ECO:0000313" key="1">
    <source>
        <dbReference type="EMBL" id="MBB4798012.1"/>
    </source>
</evidence>
<name>A0A7W7IPQ5_9CAUL</name>
<organism evidence="1 2">
    <name type="scientific">Brevundimonas bullata</name>
    <dbReference type="NCBI Taxonomy" id="13160"/>
    <lineage>
        <taxon>Bacteria</taxon>
        <taxon>Pseudomonadati</taxon>
        <taxon>Pseudomonadota</taxon>
        <taxon>Alphaproteobacteria</taxon>
        <taxon>Caulobacterales</taxon>
        <taxon>Caulobacteraceae</taxon>
        <taxon>Brevundimonas</taxon>
    </lineage>
</organism>
<dbReference type="EMBL" id="JACHKY010000002">
    <property type="protein sequence ID" value="MBB4798012.1"/>
    <property type="molecule type" value="Genomic_DNA"/>
</dbReference>
<accession>A0A7W7IPQ5</accession>
<keyword evidence="2" id="KW-1185">Reference proteome</keyword>
<dbReference type="AlphaFoldDB" id="A0A7W7IPQ5"/>
<dbReference type="RefSeq" id="WP_184269020.1">
    <property type="nucleotide sequence ID" value="NZ_JACHKY010000002.1"/>
</dbReference>
<reference evidence="1 2" key="1">
    <citation type="submission" date="2020-08" db="EMBL/GenBank/DDBJ databases">
        <title>Functional genomics of gut bacteria from endangered species of beetles.</title>
        <authorList>
            <person name="Carlos-Shanley C."/>
        </authorList>
    </citation>
    <scope>NUCLEOTIDE SEQUENCE [LARGE SCALE GENOMIC DNA]</scope>
    <source>
        <strain evidence="1 2">S00123</strain>
    </source>
</reference>
<sequence length="124" mass="12783">MSIITGLQAEAYEDFAEDFEDGTLIVPGAQVSDGQGGYISGPPTSHPCKALVTDYSDFRRASLGIPGTDRLVLVLGGSLPAGVIPAKGHKITAPDPAKGLTPSTFEVIAKTGDPAAALYELQGR</sequence>
<gene>
    <name evidence="1" type="ORF">HNP32_001736</name>
</gene>
<evidence type="ECO:0000313" key="2">
    <source>
        <dbReference type="Proteomes" id="UP000539957"/>
    </source>
</evidence>
<dbReference type="Proteomes" id="UP000539957">
    <property type="component" value="Unassembled WGS sequence"/>
</dbReference>
<proteinExistence type="predicted"/>
<comment type="caution">
    <text evidence="1">The sequence shown here is derived from an EMBL/GenBank/DDBJ whole genome shotgun (WGS) entry which is preliminary data.</text>
</comment>
<protein>
    <submittedName>
        <fullName evidence="1">Uncharacterized protein</fullName>
    </submittedName>
</protein>